<sequence>MTTNRPDLLVERAAQLVQPDYWFNVRGALVLWGDRPRGLRWQPAQEVYLVGNGPMGARLSFLFSQYPQALLAILVVLAVILALLLAILIRRFKRRHHPLVPDED</sequence>
<keyword evidence="1" id="KW-0812">Transmembrane</keyword>
<keyword evidence="1" id="KW-1133">Transmembrane helix</keyword>
<evidence type="ECO:0000313" key="3">
    <source>
        <dbReference type="Proteomes" id="UP000502699"/>
    </source>
</evidence>
<feature type="transmembrane region" description="Helical" evidence="1">
    <location>
        <begin position="69"/>
        <end position="89"/>
    </location>
</feature>
<name>A0A6G7VAU2_9GAMM</name>
<dbReference type="AlphaFoldDB" id="A0A6G7VAU2"/>
<proteinExistence type="predicted"/>
<accession>A0A6G7VAU2</accession>
<dbReference type="RefSeq" id="WP_166269497.1">
    <property type="nucleotide sequence ID" value="NZ_CP048029.1"/>
</dbReference>
<evidence type="ECO:0000256" key="1">
    <source>
        <dbReference type="SAM" id="Phobius"/>
    </source>
</evidence>
<dbReference type="KEGG" id="cjap:GWK36_01590"/>
<keyword evidence="1" id="KW-0472">Membrane</keyword>
<dbReference type="EMBL" id="CP048029">
    <property type="protein sequence ID" value="QIK36907.1"/>
    <property type="molecule type" value="Genomic_DNA"/>
</dbReference>
<dbReference type="Proteomes" id="UP000502699">
    <property type="component" value="Chromosome"/>
</dbReference>
<protein>
    <submittedName>
        <fullName evidence="2">Uncharacterized protein</fullName>
    </submittedName>
</protein>
<keyword evidence="3" id="KW-1185">Reference proteome</keyword>
<organism evidence="2 3">
    <name type="scientific">Caldichromatium japonicum</name>
    <dbReference type="NCBI Taxonomy" id="2699430"/>
    <lineage>
        <taxon>Bacteria</taxon>
        <taxon>Pseudomonadati</taxon>
        <taxon>Pseudomonadota</taxon>
        <taxon>Gammaproteobacteria</taxon>
        <taxon>Chromatiales</taxon>
        <taxon>Chromatiaceae</taxon>
        <taxon>Caldichromatium</taxon>
    </lineage>
</organism>
<evidence type="ECO:0000313" key="2">
    <source>
        <dbReference type="EMBL" id="QIK36907.1"/>
    </source>
</evidence>
<gene>
    <name evidence="2" type="ORF">GWK36_01590</name>
</gene>
<reference evidence="3" key="1">
    <citation type="submission" date="2020-01" db="EMBL/GenBank/DDBJ databases">
        <title>Caldichromatium gen. nov., sp. nov., a thermophilic purple sulfur bacterium member of the family Chromatiaceae isolated from Nakabusa hot spring, Japan.</title>
        <authorList>
            <person name="Saini M.K."/>
            <person name="Hanada S."/>
            <person name="Tank M."/>
        </authorList>
    </citation>
    <scope>NUCLEOTIDE SEQUENCE [LARGE SCALE GENOMIC DNA]</scope>
    <source>
        <strain evidence="3">No.7</strain>
    </source>
</reference>